<dbReference type="PANTHER" id="PTHR43617:SF22">
    <property type="entry name" value="L-AMINO ACID N-ACETYLTRANSFERASE AAAT"/>
    <property type="match status" value="1"/>
</dbReference>
<dbReference type="PANTHER" id="PTHR43617">
    <property type="entry name" value="L-AMINO ACID N-ACETYLTRANSFERASE"/>
    <property type="match status" value="1"/>
</dbReference>
<dbReference type="SUPFAM" id="SSF55729">
    <property type="entry name" value="Acyl-CoA N-acyltransferases (Nat)"/>
    <property type="match status" value="1"/>
</dbReference>
<keyword evidence="3" id="KW-1185">Reference proteome</keyword>
<accession>A0ABM7VIR2</accession>
<dbReference type="CDD" id="cd04301">
    <property type="entry name" value="NAT_SF"/>
    <property type="match status" value="1"/>
</dbReference>
<dbReference type="InterPro" id="IPR016181">
    <property type="entry name" value="Acyl_CoA_acyltransferase"/>
</dbReference>
<protein>
    <recommendedName>
        <fullName evidence="1">N-acetyltransferase domain-containing protein</fullName>
    </recommendedName>
</protein>
<dbReference type="Proteomes" id="UP001354989">
    <property type="component" value="Plasmid pPP1"/>
</dbReference>
<organism evidence="2 3">
    <name type="scientific">Persicobacter psychrovividus</name>
    <dbReference type="NCBI Taxonomy" id="387638"/>
    <lineage>
        <taxon>Bacteria</taxon>
        <taxon>Pseudomonadati</taxon>
        <taxon>Bacteroidota</taxon>
        <taxon>Cytophagia</taxon>
        <taxon>Cytophagales</taxon>
        <taxon>Persicobacteraceae</taxon>
        <taxon>Persicobacter</taxon>
    </lineage>
</organism>
<dbReference type="Pfam" id="PF00583">
    <property type="entry name" value="Acetyltransf_1"/>
    <property type="match status" value="1"/>
</dbReference>
<name>A0ABM7VIR2_9BACT</name>
<keyword evidence="2" id="KW-0614">Plasmid</keyword>
<proteinExistence type="predicted"/>
<evidence type="ECO:0000259" key="1">
    <source>
        <dbReference type="PROSITE" id="PS51186"/>
    </source>
</evidence>
<reference evidence="2 3" key="1">
    <citation type="submission" date="2021-12" db="EMBL/GenBank/DDBJ databases">
        <title>Genome sequencing of bacteria with rrn-lacking chromosome and rrn-plasmid.</title>
        <authorList>
            <person name="Anda M."/>
            <person name="Iwasaki W."/>
        </authorList>
    </citation>
    <scope>NUCLEOTIDE SEQUENCE [LARGE SCALE GENOMIC DNA]</scope>
    <source>
        <strain evidence="2 3">NBRC 101262</strain>
        <plasmid evidence="2 3">pPP1</plasmid>
    </source>
</reference>
<feature type="domain" description="N-acetyltransferase" evidence="1">
    <location>
        <begin position="1"/>
        <end position="162"/>
    </location>
</feature>
<geneLocation type="plasmid" evidence="2 3">
    <name>pPP1</name>
</geneLocation>
<dbReference type="RefSeq" id="WP_338398122.1">
    <property type="nucleotide sequence ID" value="NZ_AP025293.1"/>
</dbReference>
<gene>
    <name evidence="2" type="ORF">PEPS_31490</name>
</gene>
<dbReference type="InterPro" id="IPR050276">
    <property type="entry name" value="MshD_Acetyltransferase"/>
</dbReference>
<dbReference type="Gene3D" id="3.40.630.30">
    <property type="match status" value="1"/>
</dbReference>
<dbReference type="PROSITE" id="PS51186">
    <property type="entry name" value="GNAT"/>
    <property type="match status" value="1"/>
</dbReference>
<sequence>MMINVATAEQRAAVAKVGKQIWEQHYTPIIGEAQVAYMLEKFQSAEAIAQQQQEGYAYFMLEHEGQLLGYLAVQVREEVLFLSKFYLVDHARGKGYGRKMMTFVEDFALAKGCEIIRLTVNKYNSKTMAVYEKLGFERKKAMIADIGSGYIMDDFVYEKKLK</sequence>
<evidence type="ECO:0000313" key="3">
    <source>
        <dbReference type="Proteomes" id="UP001354989"/>
    </source>
</evidence>
<dbReference type="InterPro" id="IPR000182">
    <property type="entry name" value="GNAT_dom"/>
</dbReference>
<dbReference type="EMBL" id="AP025293">
    <property type="protein sequence ID" value="BDD00869.1"/>
    <property type="molecule type" value="Genomic_DNA"/>
</dbReference>
<evidence type="ECO:0000313" key="2">
    <source>
        <dbReference type="EMBL" id="BDD00869.1"/>
    </source>
</evidence>